<sequence>MEVVELTEEEKSLVEKIFSEIAKTTEGESTIVEEILTPERKRQIIANVLRRRRHPRRAFALRDYIENDLLYVLVEKSVSEEEKTALKNACDSFAKRINLQSVNPVFLDDPSELEFELAFSYPDDSRLPKSLFDKNVLLISKSEPCLSWFERTCIIPRGEVGNLVPILEQAEILFPDEAHRTKDYHNMVFAYPALSKIADFKGVIILADDEYVPRPVDFDLLAGHFEKKIIS</sequence>
<protein>
    <submittedName>
        <fullName evidence="1">Uncharacterized protein</fullName>
    </submittedName>
</protein>
<evidence type="ECO:0000313" key="1">
    <source>
        <dbReference type="EMBL" id="MBB5226892.1"/>
    </source>
</evidence>
<name>A0A7W8LMV9_9SPIR</name>
<dbReference type="AlphaFoldDB" id="A0A7W8LMV9"/>
<evidence type="ECO:0000313" key="2">
    <source>
        <dbReference type="Proteomes" id="UP000518887"/>
    </source>
</evidence>
<organism evidence="1 2">
    <name type="scientific">Treponema ruminis</name>
    <dbReference type="NCBI Taxonomy" id="744515"/>
    <lineage>
        <taxon>Bacteria</taxon>
        <taxon>Pseudomonadati</taxon>
        <taxon>Spirochaetota</taxon>
        <taxon>Spirochaetia</taxon>
        <taxon>Spirochaetales</taxon>
        <taxon>Treponemataceae</taxon>
        <taxon>Treponema</taxon>
    </lineage>
</organism>
<comment type="caution">
    <text evidence="1">The sequence shown here is derived from an EMBL/GenBank/DDBJ whole genome shotgun (WGS) entry which is preliminary data.</text>
</comment>
<gene>
    <name evidence="1" type="ORF">HNP76_002280</name>
</gene>
<accession>A0A7W8LMV9</accession>
<reference evidence="1 2" key="1">
    <citation type="submission" date="2020-08" db="EMBL/GenBank/DDBJ databases">
        <title>Genomic Encyclopedia of Type Strains, Phase IV (KMG-IV): sequencing the most valuable type-strain genomes for metagenomic binning, comparative biology and taxonomic classification.</title>
        <authorList>
            <person name="Goeker M."/>
        </authorList>
    </citation>
    <scope>NUCLEOTIDE SEQUENCE [LARGE SCALE GENOMIC DNA]</scope>
    <source>
        <strain evidence="1 2">DSM 103462</strain>
    </source>
</reference>
<dbReference type="EMBL" id="JACHFQ010000007">
    <property type="protein sequence ID" value="MBB5226892.1"/>
    <property type="molecule type" value="Genomic_DNA"/>
</dbReference>
<proteinExistence type="predicted"/>
<keyword evidence="2" id="KW-1185">Reference proteome</keyword>
<dbReference type="Proteomes" id="UP000518887">
    <property type="component" value="Unassembled WGS sequence"/>
</dbReference>
<dbReference type="RefSeq" id="WP_184660581.1">
    <property type="nucleotide sequence ID" value="NZ_CP031518.1"/>
</dbReference>